<name>A0ABW5C6U0_9PROT</name>
<dbReference type="Pfam" id="PF00117">
    <property type="entry name" value="GATase"/>
    <property type="match status" value="1"/>
</dbReference>
<evidence type="ECO:0000256" key="2">
    <source>
        <dbReference type="ARBA" id="ARBA00022962"/>
    </source>
</evidence>
<comment type="caution">
    <text evidence="7">The sequence shown here is derived from an EMBL/GenBank/DDBJ whole genome shotgun (WGS) entry which is preliminary data.</text>
</comment>
<proteinExistence type="predicted"/>
<dbReference type="PRINTS" id="PR00099">
    <property type="entry name" value="CPSGATASE"/>
</dbReference>
<dbReference type="InterPro" id="IPR005801">
    <property type="entry name" value="ADC_synthase"/>
</dbReference>
<dbReference type="PRINTS" id="PR00096">
    <property type="entry name" value="GATASE"/>
</dbReference>
<dbReference type="SUPFAM" id="SSF52317">
    <property type="entry name" value="Class I glutamine amidotransferase-like"/>
    <property type="match status" value="1"/>
</dbReference>
<gene>
    <name evidence="7" type="ORF">ACFSNB_02140</name>
</gene>
<dbReference type="PRINTS" id="PR00097">
    <property type="entry name" value="ANTSNTHASEII"/>
</dbReference>
<evidence type="ECO:0000259" key="6">
    <source>
        <dbReference type="Pfam" id="PF00425"/>
    </source>
</evidence>
<keyword evidence="3" id="KW-0456">Lyase</keyword>
<dbReference type="Proteomes" id="UP001597296">
    <property type="component" value="Unassembled WGS sequence"/>
</dbReference>
<dbReference type="Gene3D" id="3.60.120.10">
    <property type="entry name" value="Anthranilate synthase"/>
    <property type="match status" value="1"/>
</dbReference>
<dbReference type="InterPro" id="IPR017926">
    <property type="entry name" value="GATASE"/>
</dbReference>
<dbReference type="PROSITE" id="PS51273">
    <property type="entry name" value="GATASE_TYPE_1"/>
    <property type="match status" value="1"/>
</dbReference>
<evidence type="ECO:0000259" key="5">
    <source>
        <dbReference type="Pfam" id="PF00117"/>
    </source>
</evidence>
<evidence type="ECO:0000313" key="7">
    <source>
        <dbReference type="EMBL" id="MFD2232597.1"/>
    </source>
</evidence>
<dbReference type="InterPro" id="IPR006221">
    <property type="entry name" value="TrpG/PapA_dom"/>
</dbReference>
<dbReference type="EMBL" id="JBHUIY010000003">
    <property type="protein sequence ID" value="MFD2232597.1"/>
    <property type="molecule type" value="Genomic_DNA"/>
</dbReference>
<organism evidence="7 8">
    <name type="scientific">Phaeospirillum tilakii</name>
    <dbReference type="NCBI Taxonomy" id="741673"/>
    <lineage>
        <taxon>Bacteria</taxon>
        <taxon>Pseudomonadati</taxon>
        <taxon>Pseudomonadota</taxon>
        <taxon>Alphaproteobacteria</taxon>
        <taxon>Rhodospirillales</taxon>
        <taxon>Rhodospirillaceae</taxon>
        <taxon>Phaeospirillum</taxon>
    </lineage>
</organism>
<dbReference type="InterPro" id="IPR019999">
    <property type="entry name" value="Anth_synth_I-like"/>
</dbReference>
<protein>
    <recommendedName>
        <fullName evidence="1">anthranilate synthase</fullName>
        <ecNumber evidence="1">4.1.3.27</ecNumber>
    </recommendedName>
</protein>
<accession>A0ABW5C6U0</accession>
<sequence>MNGAAEALLRRVLSPNPPPFALLHRAEGNSGGMVDVIVGGMIEPSGLDALPVPETAPAGAGGHELLVLIPFRQIVERGFEAVDDGAPLLALEVTEQGEVGLDRVLALLPNEKIRITGGEFDLDDETYAAIVTKVIAEEIGAGEGSNFVIKRTFIAEIDHYSLSSPLSFFRCLLQAEKGAYWTFLIHTGTRTFVGASPERHISVRDNLAVMNPISGTYRYPPSGPDLNEVIDFLNNQKESNELYMVVDEELKMMSRLCDDGGRVLGPHLKEMAHLAHTEYFIEGMTDRDVREILRETMFAPTVTGSPIESACRVIRRHEPQGRAYYSGVAALIGRDRSGGRSLDSVILIRTAEISADGQMRIAVGSTIVRDSDPLGEAAETRAKAMGLVTALRRQGGGRFSSHPQVLSALASRNEPISGFWLSGPDERRQIERDLHGRSAVIVDAEDSFTMMFAHQLQALGLRVEVRGFREPISFAGHDLVIMGPGPGDPADVGQPKIGFLHATIRSLLAERRPFLAVCLSHQVLSLRLGLDLERRAVPNQGVQKEIDLFGSRESVGFYNTFSARSRRDFLEGDAFGVVDVSRDPGSGEVHALRGPGFASMQFHPESVLTQGGPRIIAGMLRHALTSRSNRAEGNVDAQIYTD</sequence>
<feature type="domain" description="Chorismate-utilising enzyme C-terminal" evidence="6">
    <location>
        <begin position="124"/>
        <end position="383"/>
    </location>
</feature>
<dbReference type="PANTHER" id="PTHR11236">
    <property type="entry name" value="AMINOBENZOATE/ANTHRANILATE SYNTHASE"/>
    <property type="match status" value="1"/>
</dbReference>
<keyword evidence="8" id="KW-1185">Reference proteome</keyword>
<feature type="domain" description="Glutamine amidotransferase" evidence="5">
    <location>
        <begin position="440"/>
        <end position="618"/>
    </location>
</feature>
<evidence type="ECO:0000256" key="3">
    <source>
        <dbReference type="ARBA" id="ARBA00023239"/>
    </source>
</evidence>
<keyword evidence="2" id="KW-0315">Glutamine amidotransferase</keyword>
<dbReference type="CDD" id="cd01743">
    <property type="entry name" value="GATase1_Anthranilate_Synthase"/>
    <property type="match status" value="1"/>
</dbReference>
<comment type="catalytic activity">
    <reaction evidence="4">
        <text>chorismate + L-glutamine = anthranilate + pyruvate + L-glutamate + H(+)</text>
        <dbReference type="Rhea" id="RHEA:21732"/>
        <dbReference type="ChEBI" id="CHEBI:15361"/>
        <dbReference type="ChEBI" id="CHEBI:15378"/>
        <dbReference type="ChEBI" id="CHEBI:16567"/>
        <dbReference type="ChEBI" id="CHEBI:29748"/>
        <dbReference type="ChEBI" id="CHEBI:29985"/>
        <dbReference type="ChEBI" id="CHEBI:58359"/>
        <dbReference type="EC" id="4.1.3.27"/>
    </reaction>
</comment>
<dbReference type="RefSeq" id="WP_377314052.1">
    <property type="nucleotide sequence ID" value="NZ_JBHUIY010000003.1"/>
</dbReference>
<dbReference type="Gene3D" id="3.40.50.880">
    <property type="match status" value="1"/>
</dbReference>
<evidence type="ECO:0000313" key="8">
    <source>
        <dbReference type="Proteomes" id="UP001597296"/>
    </source>
</evidence>
<dbReference type="InterPro" id="IPR015890">
    <property type="entry name" value="Chorismate_C"/>
</dbReference>
<dbReference type="EC" id="4.1.3.27" evidence="1"/>
<reference evidence="8" key="1">
    <citation type="journal article" date="2019" name="Int. J. Syst. Evol. Microbiol.">
        <title>The Global Catalogue of Microorganisms (GCM) 10K type strain sequencing project: providing services to taxonomists for standard genome sequencing and annotation.</title>
        <authorList>
            <consortium name="The Broad Institute Genomics Platform"/>
            <consortium name="The Broad Institute Genome Sequencing Center for Infectious Disease"/>
            <person name="Wu L."/>
            <person name="Ma J."/>
        </authorList>
    </citation>
    <scope>NUCLEOTIDE SEQUENCE [LARGE SCALE GENOMIC DNA]</scope>
    <source>
        <strain evidence="8">KCTC 15012</strain>
    </source>
</reference>
<dbReference type="Pfam" id="PF00425">
    <property type="entry name" value="Chorismate_bind"/>
    <property type="match status" value="1"/>
</dbReference>
<evidence type="ECO:0000256" key="4">
    <source>
        <dbReference type="ARBA" id="ARBA00047683"/>
    </source>
</evidence>
<evidence type="ECO:0000256" key="1">
    <source>
        <dbReference type="ARBA" id="ARBA00012266"/>
    </source>
</evidence>
<dbReference type="SUPFAM" id="SSF56322">
    <property type="entry name" value="ADC synthase"/>
    <property type="match status" value="1"/>
</dbReference>
<dbReference type="InterPro" id="IPR029062">
    <property type="entry name" value="Class_I_gatase-like"/>
</dbReference>
<dbReference type="PANTHER" id="PTHR11236:SF49">
    <property type="entry name" value="ANTHRANILATE SYNTHASE COMPONENT 1"/>
    <property type="match status" value="1"/>
</dbReference>